<name>A0ABD3H4Q4_9MARC</name>
<keyword evidence="6" id="KW-1185">Reference proteome</keyword>
<evidence type="ECO:0000256" key="2">
    <source>
        <dbReference type="SAM" id="Coils"/>
    </source>
</evidence>
<reference evidence="5 6" key="1">
    <citation type="submission" date="2024-09" db="EMBL/GenBank/DDBJ databases">
        <title>Chromosome-scale assembly of Riccia sorocarpa.</title>
        <authorList>
            <person name="Paukszto L."/>
        </authorList>
    </citation>
    <scope>NUCLEOTIDE SEQUENCE [LARGE SCALE GENOMIC DNA]</scope>
    <source>
        <strain evidence="5">LP-2024</strain>
        <tissue evidence="5">Aerial parts of the thallus</tissue>
    </source>
</reference>
<proteinExistence type="inferred from homology"/>
<dbReference type="Pfam" id="PF08265">
    <property type="entry name" value="YL1_C"/>
    <property type="match status" value="1"/>
</dbReference>
<evidence type="ECO:0000256" key="1">
    <source>
        <dbReference type="ARBA" id="ARBA00006832"/>
    </source>
</evidence>
<dbReference type="InterPro" id="IPR013272">
    <property type="entry name" value="Vps72/YL1_C"/>
</dbReference>
<sequence length="548" mass="60285">MISDWLAQTIKGWLFWYHLLVKMSTDGLLDRSARASRGKRLSRLLEEEAEADEEFWNQDAFQEEAEDNEYEAEPEEADVFDSDFDEDEPEEDEGEQDEVERPAKKKKLFAGQPDKKKADKKKKSVTKKSVSSLVEIAAAVAAGGGQQNAPTKPPRPPNPVSIASQDNRESNVDPEAAQGIRKSSRMAVVVKQAEREAQQAAQQALARPVVKKKKEEDRKLTQEDMLLEAAQTEIQNLQTLEIMLAREEEVKRKAVVHKQTYDGPLITFHSKDGVNTLVFTQVEEFPDILSSPTLTYPKKVLCVITGQPARYRDPKTGQPYATKEAFKLIRERFTKGENTGRKKPDEPHQRKRTKVERERPGPGGRANVAKLKFKKVMTTTDAAALPQLSGVVPGQAVSNVEVEVLTPAAQSSPPMPSSDMLVDSAFSSEPVSNKAETTSLPLNSMSTELPALQMPEPISEANEADFLLDDLGVCLPSNLDSSLSLPTSSGISPMLLDNNSGNGGAGETSLGREMIGLGSEQDQTLLSMDLMAFSDDLYDPSTQQGKIS</sequence>
<dbReference type="InterPro" id="IPR046757">
    <property type="entry name" value="YL1_N"/>
</dbReference>
<evidence type="ECO:0000313" key="5">
    <source>
        <dbReference type="EMBL" id="KAL3685149.1"/>
    </source>
</evidence>
<evidence type="ECO:0000256" key="3">
    <source>
        <dbReference type="SAM" id="MobiDB-lite"/>
    </source>
</evidence>
<evidence type="ECO:0000259" key="4">
    <source>
        <dbReference type="SMART" id="SM00993"/>
    </source>
</evidence>
<dbReference type="SMART" id="SM00993">
    <property type="entry name" value="YL1_C"/>
    <property type="match status" value="1"/>
</dbReference>
<protein>
    <recommendedName>
        <fullName evidence="4">Vps72/YL1 C-terminal domain-containing protein</fullName>
    </recommendedName>
</protein>
<accession>A0ABD3H4Q4</accession>
<dbReference type="EMBL" id="JBJQOH010000006">
    <property type="protein sequence ID" value="KAL3685149.1"/>
    <property type="molecule type" value="Genomic_DNA"/>
</dbReference>
<dbReference type="Pfam" id="PF05764">
    <property type="entry name" value="YL1"/>
    <property type="match status" value="1"/>
</dbReference>
<feature type="compositionally biased region" description="Low complexity" evidence="3">
    <location>
        <begin position="127"/>
        <end position="141"/>
    </location>
</feature>
<feature type="region of interest" description="Disordered" evidence="3">
    <location>
        <begin position="51"/>
        <end position="184"/>
    </location>
</feature>
<organism evidence="5 6">
    <name type="scientific">Riccia sorocarpa</name>
    <dbReference type="NCBI Taxonomy" id="122646"/>
    <lineage>
        <taxon>Eukaryota</taxon>
        <taxon>Viridiplantae</taxon>
        <taxon>Streptophyta</taxon>
        <taxon>Embryophyta</taxon>
        <taxon>Marchantiophyta</taxon>
        <taxon>Marchantiopsida</taxon>
        <taxon>Marchantiidae</taxon>
        <taxon>Marchantiales</taxon>
        <taxon>Ricciaceae</taxon>
        <taxon>Riccia</taxon>
    </lineage>
</organism>
<comment type="caution">
    <text evidence="5">The sequence shown here is derived from an EMBL/GenBank/DDBJ whole genome shotgun (WGS) entry which is preliminary data.</text>
</comment>
<evidence type="ECO:0000313" key="6">
    <source>
        <dbReference type="Proteomes" id="UP001633002"/>
    </source>
</evidence>
<dbReference type="AlphaFoldDB" id="A0ABD3H4Q4"/>
<comment type="similarity">
    <text evidence="1">Belongs to the VPS72/YL1 family.</text>
</comment>
<keyword evidence="2" id="KW-0175">Coiled coil</keyword>
<feature type="coiled-coil region" evidence="2">
    <location>
        <begin position="220"/>
        <end position="247"/>
    </location>
</feature>
<dbReference type="PANTHER" id="PTHR13275">
    <property type="entry name" value="YL-1 PROTEIN TRANSCRIPTION FACTOR-LIKE 1"/>
    <property type="match status" value="1"/>
</dbReference>
<dbReference type="PANTHER" id="PTHR13275:SF4">
    <property type="entry name" value="VACUOLAR PROTEIN SORTING-ASSOCIATED PROTEIN 72 HOMOLOG"/>
    <property type="match status" value="1"/>
</dbReference>
<gene>
    <name evidence="5" type="ORF">R1sor_003171</name>
</gene>
<feature type="region of interest" description="Disordered" evidence="3">
    <location>
        <begin position="332"/>
        <end position="366"/>
    </location>
</feature>
<feature type="domain" description="Vps72/YL1 C-terminal" evidence="4">
    <location>
        <begin position="300"/>
        <end position="329"/>
    </location>
</feature>
<dbReference type="Proteomes" id="UP001633002">
    <property type="component" value="Unassembled WGS sequence"/>
</dbReference>
<feature type="compositionally biased region" description="Acidic residues" evidence="3">
    <location>
        <begin position="51"/>
        <end position="98"/>
    </location>
</feature>
<feature type="compositionally biased region" description="Basic and acidic residues" evidence="3">
    <location>
        <begin position="332"/>
        <end position="348"/>
    </location>
</feature>